<organism evidence="5 6">
    <name type="scientific">Coprinellus micaceus</name>
    <name type="common">Glistening ink-cap mushroom</name>
    <name type="synonym">Coprinus micaceus</name>
    <dbReference type="NCBI Taxonomy" id="71717"/>
    <lineage>
        <taxon>Eukaryota</taxon>
        <taxon>Fungi</taxon>
        <taxon>Dikarya</taxon>
        <taxon>Basidiomycota</taxon>
        <taxon>Agaricomycotina</taxon>
        <taxon>Agaricomycetes</taxon>
        <taxon>Agaricomycetidae</taxon>
        <taxon>Agaricales</taxon>
        <taxon>Agaricineae</taxon>
        <taxon>Psathyrellaceae</taxon>
        <taxon>Coprinellus</taxon>
    </lineage>
</organism>
<comment type="caution">
    <text evidence="5">The sequence shown here is derived from an EMBL/GenBank/DDBJ whole genome shotgun (WGS) entry which is preliminary data.</text>
</comment>
<dbReference type="Gene3D" id="3.40.605.10">
    <property type="entry name" value="Aldehyde Dehydrogenase, Chain A, domain 1"/>
    <property type="match status" value="1"/>
</dbReference>
<feature type="compositionally biased region" description="Low complexity" evidence="3">
    <location>
        <begin position="1"/>
        <end position="17"/>
    </location>
</feature>
<dbReference type="GO" id="GO:0005737">
    <property type="term" value="C:cytoplasm"/>
    <property type="evidence" value="ECO:0007669"/>
    <property type="project" value="TreeGrafter"/>
</dbReference>
<evidence type="ECO:0000259" key="4">
    <source>
        <dbReference type="Pfam" id="PF00171"/>
    </source>
</evidence>
<accession>A0A4Y7RZI3</accession>
<keyword evidence="2" id="KW-0560">Oxidoreductase</keyword>
<dbReference type="EMBL" id="QPFP01000391">
    <property type="protein sequence ID" value="TEB14391.1"/>
    <property type="molecule type" value="Genomic_DNA"/>
</dbReference>
<dbReference type="Pfam" id="PF00171">
    <property type="entry name" value="Aldedh"/>
    <property type="match status" value="1"/>
</dbReference>
<dbReference type="PANTHER" id="PTHR43570:SF16">
    <property type="entry name" value="ALDEHYDE DEHYDROGENASE TYPE III, ISOFORM Q"/>
    <property type="match status" value="1"/>
</dbReference>
<dbReference type="GO" id="GO:0004029">
    <property type="term" value="F:aldehyde dehydrogenase (NAD+) activity"/>
    <property type="evidence" value="ECO:0007669"/>
    <property type="project" value="TreeGrafter"/>
</dbReference>
<dbReference type="Gene3D" id="3.40.309.10">
    <property type="entry name" value="Aldehyde Dehydrogenase, Chain A, domain 2"/>
    <property type="match status" value="1"/>
</dbReference>
<dbReference type="PANTHER" id="PTHR43570">
    <property type="entry name" value="ALDEHYDE DEHYDROGENASE"/>
    <property type="match status" value="1"/>
</dbReference>
<dbReference type="InterPro" id="IPR016161">
    <property type="entry name" value="Ald_DH/histidinol_DH"/>
</dbReference>
<dbReference type="InterPro" id="IPR016162">
    <property type="entry name" value="Ald_DH_N"/>
</dbReference>
<evidence type="ECO:0000256" key="3">
    <source>
        <dbReference type="SAM" id="MobiDB-lite"/>
    </source>
</evidence>
<evidence type="ECO:0000256" key="1">
    <source>
        <dbReference type="ARBA" id="ARBA00009986"/>
    </source>
</evidence>
<dbReference type="OrthoDB" id="3027816at2759"/>
<proteinExistence type="inferred from homology"/>
<comment type="similarity">
    <text evidence="1">Belongs to the aldehyde dehydrogenase family.</text>
</comment>
<feature type="domain" description="Aldehyde dehydrogenase" evidence="4">
    <location>
        <begin position="35"/>
        <end position="193"/>
    </location>
</feature>
<dbReference type="InterPro" id="IPR015590">
    <property type="entry name" value="Aldehyde_DH_dom"/>
</dbReference>
<feature type="region of interest" description="Disordered" evidence="3">
    <location>
        <begin position="1"/>
        <end position="38"/>
    </location>
</feature>
<dbReference type="GO" id="GO:0006081">
    <property type="term" value="P:aldehyde metabolic process"/>
    <property type="evidence" value="ECO:0007669"/>
    <property type="project" value="InterPro"/>
</dbReference>
<feature type="non-terminal residue" evidence="5">
    <location>
        <position position="1"/>
    </location>
</feature>
<protein>
    <submittedName>
        <fullName evidence="5">ALDH-like protein</fullName>
    </submittedName>
</protein>
<evidence type="ECO:0000256" key="2">
    <source>
        <dbReference type="ARBA" id="ARBA00023002"/>
    </source>
</evidence>
<sequence>SVSPPTTSLSHTPTSTPSSPPPAKLLPRSSPTAPALDSTDYGRIVSQLHFQRITHLLEKTKGTVEVGGAKGPGGAEAKDRGIEPTIVKVKEGDVLLEEELFAPVLPVLGVESLDEALAYVRKRDHPLVIYAFSEDKATQDKIRKSTMSGGLVFNDTFQQLSVNEIPFGGVGESGYGRQVLKYTFEEFTYQRTVVDIPQSEEPKNALRYPPSSKESLALFEGWLRVPIEEPPASTNGKANL</sequence>
<gene>
    <name evidence="5" type="ORF">FA13DRAFT_1721550</name>
</gene>
<dbReference type="STRING" id="71717.A0A4Y7RZI3"/>
<keyword evidence="6" id="KW-1185">Reference proteome</keyword>
<evidence type="ECO:0000313" key="6">
    <source>
        <dbReference type="Proteomes" id="UP000298030"/>
    </source>
</evidence>
<name>A0A4Y7RZI3_COPMI</name>
<evidence type="ECO:0000313" key="5">
    <source>
        <dbReference type="EMBL" id="TEB14391.1"/>
    </source>
</evidence>
<dbReference type="Proteomes" id="UP000298030">
    <property type="component" value="Unassembled WGS sequence"/>
</dbReference>
<reference evidence="5 6" key="1">
    <citation type="journal article" date="2019" name="Nat. Ecol. Evol.">
        <title>Megaphylogeny resolves global patterns of mushroom evolution.</title>
        <authorList>
            <person name="Varga T."/>
            <person name="Krizsan K."/>
            <person name="Foldi C."/>
            <person name="Dima B."/>
            <person name="Sanchez-Garcia M."/>
            <person name="Sanchez-Ramirez S."/>
            <person name="Szollosi G.J."/>
            <person name="Szarkandi J.G."/>
            <person name="Papp V."/>
            <person name="Albert L."/>
            <person name="Andreopoulos W."/>
            <person name="Angelini C."/>
            <person name="Antonin V."/>
            <person name="Barry K.W."/>
            <person name="Bougher N.L."/>
            <person name="Buchanan P."/>
            <person name="Buyck B."/>
            <person name="Bense V."/>
            <person name="Catcheside P."/>
            <person name="Chovatia M."/>
            <person name="Cooper J."/>
            <person name="Damon W."/>
            <person name="Desjardin D."/>
            <person name="Finy P."/>
            <person name="Geml J."/>
            <person name="Haridas S."/>
            <person name="Hughes K."/>
            <person name="Justo A."/>
            <person name="Karasinski D."/>
            <person name="Kautmanova I."/>
            <person name="Kiss B."/>
            <person name="Kocsube S."/>
            <person name="Kotiranta H."/>
            <person name="LaButti K.M."/>
            <person name="Lechner B.E."/>
            <person name="Liimatainen K."/>
            <person name="Lipzen A."/>
            <person name="Lukacs Z."/>
            <person name="Mihaltcheva S."/>
            <person name="Morgado L.N."/>
            <person name="Niskanen T."/>
            <person name="Noordeloos M.E."/>
            <person name="Ohm R.A."/>
            <person name="Ortiz-Santana B."/>
            <person name="Ovrebo C."/>
            <person name="Racz N."/>
            <person name="Riley R."/>
            <person name="Savchenko A."/>
            <person name="Shiryaev A."/>
            <person name="Soop K."/>
            <person name="Spirin V."/>
            <person name="Szebenyi C."/>
            <person name="Tomsovsky M."/>
            <person name="Tulloss R.E."/>
            <person name="Uehling J."/>
            <person name="Grigoriev I.V."/>
            <person name="Vagvolgyi C."/>
            <person name="Papp T."/>
            <person name="Martin F.M."/>
            <person name="Miettinen O."/>
            <person name="Hibbett D.S."/>
            <person name="Nagy L.G."/>
        </authorList>
    </citation>
    <scope>NUCLEOTIDE SEQUENCE [LARGE SCALE GENOMIC DNA]</scope>
    <source>
        <strain evidence="5 6">FP101781</strain>
    </source>
</reference>
<dbReference type="SUPFAM" id="SSF53720">
    <property type="entry name" value="ALDH-like"/>
    <property type="match status" value="1"/>
</dbReference>
<dbReference type="InterPro" id="IPR016163">
    <property type="entry name" value="Ald_DH_C"/>
</dbReference>
<dbReference type="InterPro" id="IPR012394">
    <property type="entry name" value="Aldehyde_DH_NAD(P)"/>
</dbReference>
<dbReference type="AlphaFoldDB" id="A0A4Y7RZI3"/>